<evidence type="ECO:0000313" key="1">
    <source>
        <dbReference type="EMBL" id="GIN22618.1"/>
    </source>
</evidence>
<reference evidence="1 2" key="1">
    <citation type="submission" date="2021-03" db="EMBL/GenBank/DDBJ databases">
        <title>Antimicrobial resistance genes in bacteria isolated from Japanese honey, and their potential for conferring macrolide and lincosamide resistance in the American foulbrood pathogen Paenibacillus larvae.</title>
        <authorList>
            <person name="Okamoto M."/>
            <person name="Kumagai M."/>
            <person name="Kanamori H."/>
            <person name="Takamatsu D."/>
        </authorList>
    </citation>
    <scope>NUCLEOTIDE SEQUENCE [LARGE SCALE GENOMIC DNA]</scope>
    <source>
        <strain evidence="1 2">J1TS3</strain>
    </source>
</reference>
<dbReference type="Proteomes" id="UP000680279">
    <property type="component" value="Unassembled WGS sequence"/>
</dbReference>
<dbReference type="RefSeq" id="WP_212963732.1">
    <property type="nucleotide sequence ID" value="NZ_BOQT01000018.1"/>
</dbReference>
<keyword evidence="2" id="KW-1185">Reference proteome</keyword>
<comment type="caution">
    <text evidence="1">The sequence shown here is derived from an EMBL/GenBank/DDBJ whole genome shotgun (WGS) entry which is preliminary data.</text>
</comment>
<accession>A0ABQ4KCL2</accession>
<name>A0ABQ4KCL2_9BACI</name>
<protein>
    <submittedName>
        <fullName evidence="1">Uncharacterized protein</fullName>
    </submittedName>
</protein>
<gene>
    <name evidence="1" type="ORF">J1TS3_37520</name>
</gene>
<proteinExistence type="predicted"/>
<organism evidence="1 2">
    <name type="scientific">Siminovitchia fordii</name>
    <dbReference type="NCBI Taxonomy" id="254759"/>
    <lineage>
        <taxon>Bacteria</taxon>
        <taxon>Bacillati</taxon>
        <taxon>Bacillota</taxon>
        <taxon>Bacilli</taxon>
        <taxon>Bacillales</taxon>
        <taxon>Bacillaceae</taxon>
        <taxon>Siminovitchia</taxon>
    </lineage>
</organism>
<sequence>MKILNKGIMPDGANIQIEEWSENYNFKPYGSTLAIYPVSKATHKGSYAPKEGDTYRFSFDFDSHSEAEKAFDDLIKGNKFPLDFHNNFSSKREYLNCI</sequence>
<dbReference type="EMBL" id="BOQT01000018">
    <property type="protein sequence ID" value="GIN22618.1"/>
    <property type="molecule type" value="Genomic_DNA"/>
</dbReference>
<evidence type="ECO:0000313" key="2">
    <source>
        <dbReference type="Proteomes" id="UP000680279"/>
    </source>
</evidence>